<dbReference type="EnsemblMetazoa" id="CPIJ013028-RA">
    <property type="protein sequence ID" value="CPIJ013028-PA"/>
    <property type="gene ID" value="CPIJ013028"/>
</dbReference>
<dbReference type="SUPFAM" id="SSF53474">
    <property type="entry name" value="alpha/beta-Hydrolases"/>
    <property type="match status" value="1"/>
</dbReference>
<dbReference type="InterPro" id="IPR002018">
    <property type="entry name" value="CarbesteraseB"/>
</dbReference>
<evidence type="ECO:0000256" key="1">
    <source>
        <dbReference type="ARBA" id="ARBA00023180"/>
    </source>
</evidence>
<keyword evidence="2" id="KW-0732">Signal</keyword>
<proteinExistence type="predicted"/>
<gene>
    <name evidence="5" type="primary">6045865</name>
    <name evidence="4" type="ORF">CpipJ_CPIJ013028</name>
</gene>
<feature type="signal peptide" evidence="2">
    <location>
        <begin position="1"/>
        <end position="23"/>
    </location>
</feature>
<evidence type="ECO:0000313" key="6">
    <source>
        <dbReference type="Proteomes" id="UP000002320"/>
    </source>
</evidence>
<feature type="domain" description="Carboxylesterase type B" evidence="3">
    <location>
        <begin position="40"/>
        <end position="520"/>
    </location>
</feature>
<dbReference type="InterPro" id="IPR029058">
    <property type="entry name" value="AB_hydrolase_fold"/>
</dbReference>
<name>B0X0I2_CULQU</name>
<dbReference type="ESTHER" id="culqu-b0x0i2">
    <property type="family name" value="Juvenile_hormone_esterase"/>
</dbReference>
<dbReference type="Pfam" id="PF00135">
    <property type="entry name" value="COesterase"/>
    <property type="match status" value="1"/>
</dbReference>
<accession>B0X0I2</accession>
<dbReference type="Gene3D" id="3.40.50.1820">
    <property type="entry name" value="alpha/beta hydrolase"/>
    <property type="match status" value="1"/>
</dbReference>
<dbReference type="OMA" id="CHTDDMN"/>
<evidence type="ECO:0000256" key="2">
    <source>
        <dbReference type="SAM" id="SignalP"/>
    </source>
</evidence>
<organism>
    <name type="scientific">Culex quinquefasciatus</name>
    <name type="common">Southern house mosquito</name>
    <name type="synonym">Culex pungens</name>
    <dbReference type="NCBI Taxonomy" id="7176"/>
    <lineage>
        <taxon>Eukaryota</taxon>
        <taxon>Metazoa</taxon>
        <taxon>Ecdysozoa</taxon>
        <taxon>Arthropoda</taxon>
        <taxon>Hexapoda</taxon>
        <taxon>Insecta</taxon>
        <taxon>Pterygota</taxon>
        <taxon>Neoptera</taxon>
        <taxon>Endopterygota</taxon>
        <taxon>Diptera</taxon>
        <taxon>Nematocera</taxon>
        <taxon>Culicoidea</taxon>
        <taxon>Culicidae</taxon>
        <taxon>Culicinae</taxon>
        <taxon>Culicini</taxon>
        <taxon>Culex</taxon>
        <taxon>Culex</taxon>
    </lineage>
</organism>
<reference evidence="4" key="1">
    <citation type="submission" date="2007-03" db="EMBL/GenBank/DDBJ databases">
        <title>Annotation of Culex pipiens quinquefasciatus.</title>
        <authorList>
            <consortium name="The Broad Institute Genome Sequencing Platform"/>
            <person name="Atkinson P.W."/>
            <person name="Hemingway J."/>
            <person name="Christensen B.M."/>
            <person name="Higgs S."/>
            <person name="Kodira C."/>
            <person name="Hannick L."/>
            <person name="Megy K."/>
            <person name="O'Leary S."/>
            <person name="Pearson M."/>
            <person name="Haas B.J."/>
            <person name="Mauceli E."/>
            <person name="Wortman J.R."/>
            <person name="Lee N.H."/>
            <person name="Guigo R."/>
            <person name="Stanke M."/>
            <person name="Alvarado L."/>
            <person name="Amedeo P."/>
            <person name="Antoine C.H."/>
            <person name="Arensburger P."/>
            <person name="Bidwell S.L."/>
            <person name="Crawford M."/>
            <person name="Camaro F."/>
            <person name="Devon K."/>
            <person name="Engels R."/>
            <person name="Hammond M."/>
            <person name="Howarth C."/>
            <person name="Koehrsen M."/>
            <person name="Lawson D."/>
            <person name="Montgomery P."/>
            <person name="Nene V."/>
            <person name="Nusbaum C."/>
            <person name="Puiu D."/>
            <person name="Romero-Severson J."/>
            <person name="Severson D.W."/>
            <person name="Shumway M."/>
            <person name="Sisk P."/>
            <person name="Stolte C."/>
            <person name="Zeng Q."/>
            <person name="Eisenstadt E."/>
            <person name="Fraser-Liggett C."/>
            <person name="Strausberg R."/>
            <person name="Galagan J."/>
            <person name="Birren B."/>
            <person name="Collins F.H."/>
        </authorList>
    </citation>
    <scope>NUCLEOTIDE SEQUENCE [LARGE SCALE GENOMIC DNA]</scope>
    <source>
        <strain evidence="4">JHB</strain>
    </source>
</reference>
<dbReference type="eggNOG" id="KOG1516">
    <property type="taxonomic scope" value="Eukaryota"/>
</dbReference>
<keyword evidence="1" id="KW-0325">Glycoprotein</keyword>
<dbReference type="Proteomes" id="UP000002320">
    <property type="component" value="Unassembled WGS sequence"/>
</dbReference>
<dbReference type="PANTHER" id="PTHR11559">
    <property type="entry name" value="CARBOXYLESTERASE"/>
    <property type="match status" value="1"/>
</dbReference>
<evidence type="ECO:0000313" key="5">
    <source>
        <dbReference type="EnsemblMetazoa" id="CPIJ013028-PA"/>
    </source>
</evidence>
<dbReference type="VEuPathDB" id="VectorBase:CQUJHB014370"/>
<dbReference type="HOGENOM" id="CLU_006586_13_2_1"/>
<dbReference type="FunCoup" id="B0X0I2">
    <property type="interactions" value="41"/>
</dbReference>
<dbReference type="PROSITE" id="PS00941">
    <property type="entry name" value="CARBOXYLESTERASE_B_2"/>
    <property type="match status" value="1"/>
</dbReference>
<dbReference type="OrthoDB" id="19653at2759"/>
<evidence type="ECO:0000313" key="4">
    <source>
        <dbReference type="EMBL" id="EDS38143.1"/>
    </source>
</evidence>
<dbReference type="InterPro" id="IPR019819">
    <property type="entry name" value="Carboxylesterase_B_CS"/>
</dbReference>
<feature type="chain" id="PRO_5011408759" evidence="2">
    <location>
        <begin position="24"/>
        <end position="585"/>
    </location>
</feature>
<sequence length="585" mass="65954">MNHTSLLLTLVAIAATVLECGYAAIGDQFAFKRVLPEPRLCIQDGCLQGRFFNGVGADQYEGYLGIPFAKPPVGRLRFKNPVRNDPWSGDYDATWERSRCLQKNDIFPQQTVQGSEDCLYLNVFRPKNVTGPLPVVFFIHGGGYSAGSSSMAEFGPDRFMDTKKVILVIPQYRLGIFGFLSTEDRASPGNYGLKDQLFALRWTQRNIAYFGGDPKLVTLMGNSVGGSSVQNHMMSPQSKGLFARAVSMSGNALGFWNYNIDRLDLARRQAEAVGIVNATSMSTDQLVEALTEVDGIELVRSIDKLKYFYVHPIPLYHPTVERVVDQDTFISEDPRLLWESGRYEPVPYTIGFLPNEGSFYSSVILTNLTLLNTLNNNSAKFIPQLVGANHPVSVQMLKDRFFPDGSDEQWLTEQNLENLTIMISEGLFYHGIVLTVKQVLALKDQQAPPLSVYYFNFKGPYSQSYYDTYTFGDFGICHADELLYLFKASGLFADFEPQSPAWYMANGFVDYFVEIAYNGTAGPLCTIESCQLLEFKNSQEVANPVERGRINGFDEDRFDFWNRLYAMQNYWQFKSLNLDESVSQN</sequence>
<keyword evidence="6" id="KW-1185">Reference proteome</keyword>
<dbReference type="STRING" id="7176.B0X0I2"/>
<reference evidence="5" key="2">
    <citation type="submission" date="2020-05" db="UniProtKB">
        <authorList>
            <consortium name="EnsemblMetazoa"/>
        </authorList>
    </citation>
    <scope>IDENTIFICATION</scope>
    <source>
        <strain evidence="5">JHB</strain>
    </source>
</reference>
<dbReference type="InParanoid" id="B0X0I2"/>
<dbReference type="KEGG" id="cqu:CpipJ_CPIJ013028"/>
<protein>
    <submittedName>
        <fullName evidence="4">Esterase 6</fullName>
    </submittedName>
</protein>
<dbReference type="AlphaFoldDB" id="B0X0I2"/>
<dbReference type="InterPro" id="IPR050309">
    <property type="entry name" value="Type-B_Carboxylest/Lipase"/>
</dbReference>
<dbReference type="EMBL" id="DS232238">
    <property type="protein sequence ID" value="EDS38143.1"/>
    <property type="molecule type" value="Genomic_DNA"/>
</dbReference>
<dbReference type="VEuPathDB" id="VectorBase:CPIJ013028"/>
<evidence type="ECO:0000259" key="3">
    <source>
        <dbReference type="Pfam" id="PF00135"/>
    </source>
</evidence>